<dbReference type="EMBL" id="JAEMHL010000001">
    <property type="protein sequence ID" value="MBJ6748716.1"/>
    <property type="molecule type" value="Genomic_DNA"/>
</dbReference>
<comment type="caution">
    <text evidence="4">The sequence shown here is derived from an EMBL/GenBank/DDBJ whole genome shotgun (WGS) entry which is preliminary data.</text>
</comment>
<dbReference type="InterPro" id="IPR029044">
    <property type="entry name" value="Nucleotide-diphossugar_trans"/>
</dbReference>
<keyword evidence="1" id="KW-0472">Membrane</keyword>
<dbReference type="Pfam" id="PF09835">
    <property type="entry name" value="DUF2062"/>
    <property type="match status" value="1"/>
</dbReference>
<feature type="domain" description="Glycosyltransferase 2-like" evidence="2">
    <location>
        <begin position="16"/>
        <end position="111"/>
    </location>
</feature>
<proteinExistence type="predicted"/>
<dbReference type="CDD" id="cd04179">
    <property type="entry name" value="DPM_DPG-synthase_like"/>
    <property type="match status" value="1"/>
</dbReference>
<feature type="transmembrane region" description="Helical" evidence="1">
    <location>
        <begin position="316"/>
        <end position="339"/>
    </location>
</feature>
<dbReference type="SUPFAM" id="SSF53448">
    <property type="entry name" value="Nucleotide-diphospho-sugar transferases"/>
    <property type="match status" value="1"/>
</dbReference>
<dbReference type="InterPro" id="IPR050256">
    <property type="entry name" value="Glycosyltransferase_2"/>
</dbReference>
<dbReference type="RefSeq" id="WP_199387298.1">
    <property type="nucleotide sequence ID" value="NZ_JAEMHL010000001.1"/>
</dbReference>
<organism evidence="4 5">
    <name type="scientific">Geomonas anaerohicana</name>
    <dbReference type="NCBI Taxonomy" id="2798583"/>
    <lineage>
        <taxon>Bacteria</taxon>
        <taxon>Pseudomonadati</taxon>
        <taxon>Thermodesulfobacteriota</taxon>
        <taxon>Desulfuromonadia</taxon>
        <taxon>Geobacterales</taxon>
        <taxon>Geobacteraceae</taxon>
        <taxon>Geomonas</taxon>
    </lineage>
</organism>
<feature type="transmembrane region" description="Helical" evidence="1">
    <location>
        <begin position="279"/>
        <end position="304"/>
    </location>
</feature>
<keyword evidence="5" id="KW-1185">Reference proteome</keyword>
<name>A0ABS0Y8U9_9BACT</name>
<sequence>MSEVNEGRDKWPRTLVLVPVYNHAATLRGVVQKALDQGLEVLVVDDGSTDGSLDRVADLPILRHRLPCNKGKGGAILAGAELARAAGYEALLTIDADGQHDPADAPCILDVGSSAWPCIVMGAREMETDNVPRSSVFGRSFSNFWVRIECGRTLPDTQSGYRLYPVAFLEGARFITRRYTFEIEVLVRGCWAGLPLLSAPVSVYYPPGDERVSHFHKFKDNLRLTCLHTFLVTRSLIPWPHRRLFKGDSDARNLPSILRPAEFFKALCREHCSNMELAAAVWLGIFIGSLPIIPFGIAATVYAAHRLHLNKLAAVGAGNLCIAPFVPLACIEVGHYLRYGSFWYDFNRHTLLNEVHHRLWEWLLGSLLIGPLLGAVGAAATFLLVRALRGRRNAAAPAPEGE</sequence>
<evidence type="ECO:0000256" key="1">
    <source>
        <dbReference type="SAM" id="Phobius"/>
    </source>
</evidence>
<feature type="domain" description="DUF2062" evidence="3">
    <location>
        <begin position="263"/>
        <end position="392"/>
    </location>
</feature>
<evidence type="ECO:0000259" key="2">
    <source>
        <dbReference type="Pfam" id="PF00535"/>
    </source>
</evidence>
<protein>
    <submittedName>
        <fullName evidence="4">DUF2062 domain-containing protein</fullName>
    </submittedName>
</protein>
<dbReference type="Proteomes" id="UP000614714">
    <property type="component" value="Unassembled WGS sequence"/>
</dbReference>
<dbReference type="PANTHER" id="PTHR48090">
    <property type="entry name" value="UNDECAPRENYL-PHOSPHATE 4-DEOXY-4-FORMAMIDO-L-ARABINOSE TRANSFERASE-RELATED"/>
    <property type="match status" value="1"/>
</dbReference>
<keyword evidence="1" id="KW-0812">Transmembrane</keyword>
<dbReference type="InterPro" id="IPR001173">
    <property type="entry name" value="Glyco_trans_2-like"/>
</dbReference>
<dbReference type="Gene3D" id="3.90.550.10">
    <property type="entry name" value="Spore Coat Polysaccharide Biosynthesis Protein SpsA, Chain A"/>
    <property type="match status" value="1"/>
</dbReference>
<evidence type="ECO:0000313" key="5">
    <source>
        <dbReference type="Proteomes" id="UP000614714"/>
    </source>
</evidence>
<dbReference type="Pfam" id="PF00535">
    <property type="entry name" value="Glycos_transf_2"/>
    <property type="match status" value="1"/>
</dbReference>
<accession>A0ABS0Y8U9</accession>
<dbReference type="PANTHER" id="PTHR48090:SF7">
    <property type="entry name" value="RFBJ PROTEIN"/>
    <property type="match status" value="1"/>
</dbReference>
<feature type="transmembrane region" description="Helical" evidence="1">
    <location>
        <begin position="359"/>
        <end position="385"/>
    </location>
</feature>
<keyword evidence="1" id="KW-1133">Transmembrane helix</keyword>
<gene>
    <name evidence="4" type="ORF">JFN91_00660</name>
</gene>
<evidence type="ECO:0000313" key="4">
    <source>
        <dbReference type="EMBL" id="MBJ6748716.1"/>
    </source>
</evidence>
<dbReference type="InterPro" id="IPR018639">
    <property type="entry name" value="DUF2062"/>
</dbReference>
<evidence type="ECO:0000259" key="3">
    <source>
        <dbReference type="Pfam" id="PF09835"/>
    </source>
</evidence>
<reference evidence="4 5" key="1">
    <citation type="submission" date="2020-12" db="EMBL/GenBank/DDBJ databases">
        <title>Geomonas sp. Red421, isolated from paddy soil.</title>
        <authorList>
            <person name="Xu Z."/>
            <person name="Zhang Z."/>
            <person name="Masuda Y."/>
            <person name="Itoh H."/>
            <person name="Senoo K."/>
        </authorList>
    </citation>
    <scope>NUCLEOTIDE SEQUENCE [LARGE SCALE GENOMIC DNA]</scope>
    <source>
        <strain evidence="4 5">Red421</strain>
    </source>
</reference>